<evidence type="ECO:0000313" key="4">
    <source>
        <dbReference type="EMBL" id="CAG9824542.1"/>
    </source>
</evidence>
<dbReference type="OrthoDB" id="6097640at2759"/>
<keyword evidence="5" id="KW-1185">Reference proteome</keyword>
<dbReference type="Gene3D" id="3.40.50.1460">
    <property type="match status" value="1"/>
</dbReference>
<feature type="compositionally biased region" description="Low complexity" evidence="2">
    <location>
        <begin position="323"/>
        <end position="337"/>
    </location>
</feature>
<organism evidence="4 5">
    <name type="scientific">Phaedon cochleariae</name>
    <name type="common">Mustard beetle</name>
    <dbReference type="NCBI Taxonomy" id="80249"/>
    <lineage>
        <taxon>Eukaryota</taxon>
        <taxon>Metazoa</taxon>
        <taxon>Ecdysozoa</taxon>
        <taxon>Arthropoda</taxon>
        <taxon>Hexapoda</taxon>
        <taxon>Insecta</taxon>
        <taxon>Pterygota</taxon>
        <taxon>Neoptera</taxon>
        <taxon>Endopterygota</taxon>
        <taxon>Coleoptera</taxon>
        <taxon>Polyphaga</taxon>
        <taxon>Cucujiformia</taxon>
        <taxon>Chrysomeloidea</taxon>
        <taxon>Chrysomelidae</taxon>
        <taxon>Chrysomelinae</taxon>
        <taxon>Chrysomelini</taxon>
        <taxon>Phaedon</taxon>
    </lineage>
</organism>
<dbReference type="GO" id="GO:0006508">
    <property type="term" value="P:proteolysis"/>
    <property type="evidence" value="ECO:0007669"/>
    <property type="project" value="InterPro"/>
</dbReference>
<name>A0A9N9X7R3_PHACE</name>
<evidence type="ECO:0000313" key="5">
    <source>
        <dbReference type="Proteomes" id="UP001153737"/>
    </source>
</evidence>
<accession>A0A9N9X7R3</accession>
<evidence type="ECO:0000259" key="3">
    <source>
        <dbReference type="SMART" id="SM00115"/>
    </source>
</evidence>
<comment type="similarity">
    <text evidence="1">Belongs to the peptidase C14A family.</text>
</comment>
<dbReference type="Pfam" id="PF00656">
    <property type="entry name" value="Peptidase_C14"/>
    <property type="match status" value="1"/>
</dbReference>
<gene>
    <name evidence="4" type="ORF">PHAECO_LOCUS12073</name>
</gene>
<dbReference type="Proteomes" id="UP001153737">
    <property type="component" value="Chromosome 8"/>
</dbReference>
<sequence>MDMAANRISFVEEDIEVKPSPELIPDEYEHFQESASRIAVHIFAEKAEHNVTQFCDALKICGIHVNEGNKHSLRKHNYKEVLDRICNDADNIDGLIILFCGISNVNGAIKMYDGQEYGNVNMENTWSRFYSYTCRGLKNKPKIFIFSVSPPTSTQTDAIRITFEQTYDTPAEADILIIYSKTSTYDSEDFIENLCHNITEYGKHEDIISLVTCVVSQYNRPLVISTLTRKFYLTTSDVRGHHLTIQNIRSDMINHLKEVEDILKSNMTSKNTPSKEKKLSSIFGSFRLRKKKEKKEEKKDNPEITTVIAHEETQLDTSKIIQSTPSSRRPSRIRLSSQTELDGVINSARRLSEKDKKPVWRP</sequence>
<dbReference type="EMBL" id="OU896714">
    <property type="protein sequence ID" value="CAG9824542.1"/>
    <property type="molecule type" value="Genomic_DNA"/>
</dbReference>
<dbReference type="InterPro" id="IPR015917">
    <property type="entry name" value="Pept_C14A"/>
</dbReference>
<dbReference type="InterPro" id="IPR011600">
    <property type="entry name" value="Pept_C14_caspase"/>
</dbReference>
<dbReference type="InterPro" id="IPR029030">
    <property type="entry name" value="Caspase-like_dom_sf"/>
</dbReference>
<proteinExistence type="inferred from homology"/>
<protein>
    <recommendedName>
        <fullName evidence="3">Peptidase C14A caspase catalytic domain-containing protein</fullName>
    </recommendedName>
</protein>
<dbReference type="SMART" id="SM00115">
    <property type="entry name" value="CASc"/>
    <property type="match status" value="1"/>
</dbReference>
<feature type="domain" description="Peptidase C14A caspase catalytic" evidence="3">
    <location>
        <begin position="27"/>
        <end position="235"/>
    </location>
</feature>
<dbReference type="AlphaFoldDB" id="A0A9N9X7R3"/>
<evidence type="ECO:0000256" key="1">
    <source>
        <dbReference type="ARBA" id="ARBA00010134"/>
    </source>
</evidence>
<evidence type="ECO:0000256" key="2">
    <source>
        <dbReference type="SAM" id="MobiDB-lite"/>
    </source>
</evidence>
<dbReference type="SUPFAM" id="SSF52129">
    <property type="entry name" value="Caspase-like"/>
    <property type="match status" value="1"/>
</dbReference>
<dbReference type="GO" id="GO:0004197">
    <property type="term" value="F:cysteine-type endopeptidase activity"/>
    <property type="evidence" value="ECO:0007669"/>
    <property type="project" value="InterPro"/>
</dbReference>
<reference evidence="4" key="1">
    <citation type="submission" date="2022-01" db="EMBL/GenBank/DDBJ databases">
        <authorList>
            <person name="King R."/>
        </authorList>
    </citation>
    <scope>NUCLEOTIDE SEQUENCE</scope>
</reference>
<feature type="region of interest" description="Disordered" evidence="2">
    <location>
        <begin position="315"/>
        <end position="340"/>
    </location>
</feature>
<reference evidence="4" key="2">
    <citation type="submission" date="2022-10" db="EMBL/GenBank/DDBJ databases">
        <authorList>
            <consortium name="ENA_rothamsted_submissions"/>
            <consortium name="culmorum"/>
            <person name="King R."/>
        </authorList>
    </citation>
    <scope>NUCLEOTIDE SEQUENCE</scope>
</reference>